<comment type="caution">
    <text evidence="1">The sequence shown here is derived from an EMBL/GenBank/DDBJ whole genome shotgun (WGS) entry which is preliminary data.</text>
</comment>
<dbReference type="PANTHER" id="PTHR33156:SF2">
    <property type="entry name" value="OS01G0738000 PROTEIN"/>
    <property type="match status" value="1"/>
</dbReference>
<dbReference type="EMBL" id="JXTB01000141">
    <property type="protein sequence ID" value="PON59337.1"/>
    <property type="molecule type" value="Genomic_DNA"/>
</dbReference>
<sequence>MAANCVRQTLRVSSASAKTLWTSSPSASAFASKASKLSGLAASKPNSASRFSFQKLNSSRLPVELASLQSLMPLHSATASALFTSLLSLHNVNWGCLSEDIITIWPFLVKKKKALAEEEEAVLSSEVANVLYEAVLEFSHKESGI</sequence>
<protein>
    <submittedName>
        <fullName evidence="1">Uncharacterized protein</fullName>
    </submittedName>
</protein>
<dbReference type="GO" id="GO:0005739">
    <property type="term" value="C:mitochondrion"/>
    <property type="evidence" value="ECO:0007669"/>
    <property type="project" value="TreeGrafter"/>
</dbReference>
<name>A0A2P5CEA1_PARAD</name>
<accession>A0A2P5CEA1</accession>
<dbReference type="Proteomes" id="UP000237105">
    <property type="component" value="Unassembled WGS sequence"/>
</dbReference>
<evidence type="ECO:0000313" key="2">
    <source>
        <dbReference type="Proteomes" id="UP000237105"/>
    </source>
</evidence>
<dbReference type="InterPro" id="IPR043459">
    <property type="entry name" value="NFD6/NOXY2-like"/>
</dbReference>
<dbReference type="PANTHER" id="PTHR33156">
    <property type="entry name" value="OS02G0230000 PROTEIN"/>
    <property type="match status" value="1"/>
</dbReference>
<evidence type="ECO:0000313" key="1">
    <source>
        <dbReference type="EMBL" id="PON59337.1"/>
    </source>
</evidence>
<proteinExistence type="predicted"/>
<dbReference type="AlphaFoldDB" id="A0A2P5CEA1"/>
<reference evidence="2" key="1">
    <citation type="submission" date="2016-06" db="EMBL/GenBank/DDBJ databases">
        <title>Parallel loss of symbiosis genes in relatives of nitrogen-fixing non-legume Parasponia.</title>
        <authorList>
            <person name="Van Velzen R."/>
            <person name="Holmer R."/>
            <person name="Bu F."/>
            <person name="Rutten L."/>
            <person name="Van Zeijl A."/>
            <person name="Liu W."/>
            <person name="Santuari L."/>
            <person name="Cao Q."/>
            <person name="Sharma T."/>
            <person name="Shen D."/>
            <person name="Roswanjaya Y."/>
            <person name="Wardhani T."/>
            <person name="Kalhor M.S."/>
            <person name="Jansen J."/>
            <person name="Van den Hoogen J."/>
            <person name="Gungor B."/>
            <person name="Hartog M."/>
            <person name="Hontelez J."/>
            <person name="Verver J."/>
            <person name="Yang W.-C."/>
            <person name="Schijlen E."/>
            <person name="Repin R."/>
            <person name="Schilthuizen M."/>
            <person name="Schranz E."/>
            <person name="Heidstra R."/>
            <person name="Miyata K."/>
            <person name="Fedorova E."/>
            <person name="Kohlen W."/>
            <person name="Bisseling T."/>
            <person name="Smit S."/>
            <person name="Geurts R."/>
        </authorList>
    </citation>
    <scope>NUCLEOTIDE SEQUENCE [LARGE SCALE GENOMIC DNA]</scope>
    <source>
        <strain evidence="2">cv. WU1-14</strain>
    </source>
</reference>
<gene>
    <name evidence="1" type="ORF">PanWU01x14_160860</name>
</gene>
<organism evidence="1 2">
    <name type="scientific">Parasponia andersonii</name>
    <name type="common">Sponia andersonii</name>
    <dbReference type="NCBI Taxonomy" id="3476"/>
    <lineage>
        <taxon>Eukaryota</taxon>
        <taxon>Viridiplantae</taxon>
        <taxon>Streptophyta</taxon>
        <taxon>Embryophyta</taxon>
        <taxon>Tracheophyta</taxon>
        <taxon>Spermatophyta</taxon>
        <taxon>Magnoliopsida</taxon>
        <taxon>eudicotyledons</taxon>
        <taxon>Gunneridae</taxon>
        <taxon>Pentapetalae</taxon>
        <taxon>rosids</taxon>
        <taxon>fabids</taxon>
        <taxon>Rosales</taxon>
        <taxon>Cannabaceae</taxon>
        <taxon>Parasponia</taxon>
    </lineage>
</organism>
<keyword evidence="2" id="KW-1185">Reference proteome</keyword>